<proteinExistence type="predicted"/>
<dbReference type="Pfam" id="PF00534">
    <property type="entry name" value="Glycos_transf_1"/>
    <property type="match status" value="1"/>
</dbReference>
<dbReference type="InterPro" id="IPR001296">
    <property type="entry name" value="Glyco_trans_1"/>
</dbReference>
<feature type="domain" description="Glycosyl transferase family 1" evidence="5">
    <location>
        <begin position="306"/>
        <end position="458"/>
    </location>
</feature>
<accession>A0ABP9UT41</accession>
<dbReference type="EC" id="2.4.1.21" evidence="2"/>
<dbReference type="PANTHER" id="PTHR45825:SF11">
    <property type="entry name" value="ALPHA AMYLASE DOMAIN-CONTAINING PROTEIN"/>
    <property type="match status" value="1"/>
</dbReference>
<dbReference type="InterPro" id="IPR013534">
    <property type="entry name" value="Starch_synth_cat_dom"/>
</dbReference>
<dbReference type="Pfam" id="PF08323">
    <property type="entry name" value="Glyco_transf_5"/>
    <property type="match status" value="1"/>
</dbReference>
<evidence type="ECO:0000256" key="4">
    <source>
        <dbReference type="ARBA" id="ARBA00022679"/>
    </source>
</evidence>
<evidence type="ECO:0000313" key="8">
    <source>
        <dbReference type="Proteomes" id="UP001476282"/>
    </source>
</evidence>
<evidence type="ECO:0000259" key="6">
    <source>
        <dbReference type="Pfam" id="PF08323"/>
    </source>
</evidence>
<dbReference type="Proteomes" id="UP001476282">
    <property type="component" value="Unassembled WGS sequence"/>
</dbReference>
<keyword evidence="8" id="KW-1185">Reference proteome</keyword>
<organism evidence="7 8">
    <name type="scientific">Haloferula sargassicola</name>
    <dbReference type="NCBI Taxonomy" id="490096"/>
    <lineage>
        <taxon>Bacteria</taxon>
        <taxon>Pseudomonadati</taxon>
        <taxon>Verrucomicrobiota</taxon>
        <taxon>Verrucomicrobiia</taxon>
        <taxon>Verrucomicrobiales</taxon>
        <taxon>Verrucomicrobiaceae</taxon>
        <taxon>Haloferula</taxon>
    </lineage>
</organism>
<comment type="catalytic activity">
    <reaction evidence="1">
        <text>[(1-&gt;4)-alpha-D-glucosyl](n) + ADP-alpha-D-glucose = [(1-&gt;4)-alpha-D-glucosyl](n+1) + ADP + H(+)</text>
        <dbReference type="Rhea" id="RHEA:18189"/>
        <dbReference type="Rhea" id="RHEA-COMP:9584"/>
        <dbReference type="Rhea" id="RHEA-COMP:9587"/>
        <dbReference type="ChEBI" id="CHEBI:15378"/>
        <dbReference type="ChEBI" id="CHEBI:15444"/>
        <dbReference type="ChEBI" id="CHEBI:57498"/>
        <dbReference type="ChEBI" id="CHEBI:456216"/>
        <dbReference type="EC" id="2.4.1.21"/>
    </reaction>
</comment>
<evidence type="ECO:0000256" key="2">
    <source>
        <dbReference type="ARBA" id="ARBA00012588"/>
    </source>
</evidence>
<protein>
    <recommendedName>
        <fullName evidence="2">starch synthase</fullName>
        <ecNumber evidence="2">2.4.1.21</ecNumber>
    </recommendedName>
</protein>
<dbReference type="Gene3D" id="3.40.50.2000">
    <property type="entry name" value="Glycogen Phosphorylase B"/>
    <property type="match status" value="2"/>
</dbReference>
<evidence type="ECO:0000313" key="7">
    <source>
        <dbReference type="EMBL" id="GAA5483526.1"/>
    </source>
</evidence>
<evidence type="ECO:0000256" key="1">
    <source>
        <dbReference type="ARBA" id="ARBA00001478"/>
    </source>
</evidence>
<dbReference type="EMBL" id="BAABRI010000015">
    <property type="protein sequence ID" value="GAA5483526.1"/>
    <property type="molecule type" value="Genomic_DNA"/>
</dbReference>
<dbReference type="RefSeq" id="WP_353567638.1">
    <property type="nucleotide sequence ID" value="NZ_BAABRI010000015.1"/>
</dbReference>
<dbReference type="PANTHER" id="PTHR45825">
    <property type="entry name" value="GRANULE-BOUND STARCH SYNTHASE 1, CHLOROPLASTIC/AMYLOPLASTIC"/>
    <property type="match status" value="1"/>
</dbReference>
<comment type="caution">
    <text evidence="7">The sequence shown here is derived from an EMBL/GenBank/DDBJ whole genome shotgun (WGS) entry which is preliminary data.</text>
</comment>
<name>A0ABP9UT41_9BACT</name>
<feature type="domain" description="Starch synthase catalytic" evidence="6">
    <location>
        <begin position="36"/>
        <end position="234"/>
    </location>
</feature>
<reference evidence="7 8" key="1">
    <citation type="submission" date="2024-02" db="EMBL/GenBank/DDBJ databases">
        <title>Haloferula sargassicola NBRC 104335.</title>
        <authorList>
            <person name="Ichikawa N."/>
            <person name="Katano-Makiyama Y."/>
            <person name="Hidaka K."/>
        </authorList>
    </citation>
    <scope>NUCLEOTIDE SEQUENCE [LARGE SCALE GENOMIC DNA]</scope>
    <source>
        <strain evidence="7 8">NBRC 104335</strain>
    </source>
</reference>
<keyword evidence="4" id="KW-0808">Transferase</keyword>
<keyword evidence="3" id="KW-0328">Glycosyltransferase</keyword>
<evidence type="ECO:0000256" key="3">
    <source>
        <dbReference type="ARBA" id="ARBA00022676"/>
    </source>
</evidence>
<gene>
    <name evidence="7" type="primary">glgA_1</name>
    <name evidence="7" type="ORF">Hsar01_02759</name>
</gene>
<dbReference type="SUPFAM" id="SSF53756">
    <property type="entry name" value="UDP-Glycosyltransferase/glycogen phosphorylase"/>
    <property type="match status" value="1"/>
</dbReference>
<sequence>MSTIPADPKRPRILVVTPEITYLPDGMGNLAQRLSAKAGGMADVSASLVKALYDQGADVHVALPNYRRMFHLDIASVHDYEFGKVSRALPEQRIHLAEDRVFYHRSRVYSSTENHTLALAFQREVINHILPQVRPDLIHCNDWMTGLIPAVAKRFGMKSLFTLHNIHTERTTMEAIEDRGIDAAEFWQYLFFSRPPQSYEESRAFNVVDLLTTGIFASDHVNTVSPKFLSEVVDGLHDHIPGHIRHELWSKCNAGCASGILNAPDPSYNPIKDQFIEDHYSVDTVMHGKRANKMRLQQELGLEVNPDAPMLFWPSRLDPVQKGCQLVTDILHSVISDYSDLGLQIAVIASGTFQPHFHHIADLHGIRHRVAVTDFNERQSRMGFAGSDFILMPSSFEPCGLPQMIAPKYGSLTIAHDTGGLHDTVEPLQVDQDRGNGFLFNVFNSEGLRWGIDQAMHFHRLPWDVKEAQLQRIMREAKNRFNHMATAAEYIRTYERMLGRSVSGPVAGSEAEAPAVRASSKA</sequence>
<evidence type="ECO:0000259" key="5">
    <source>
        <dbReference type="Pfam" id="PF00534"/>
    </source>
</evidence>